<feature type="region of interest" description="Disordered" evidence="1">
    <location>
        <begin position="177"/>
        <end position="201"/>
    </location>
</feature>
<name>A0A1S2MB99_9BACI</name>
<evidence type="ECO:0000313" key="2">
    <source>
        <dbReference type="EMBL" id="OIJ22038.1"/>
    </source>
</evidence>
<comment type="caution">
    <text evidence="2">The sequence shown here is derived from an EMBL/GenBank/DDBJ whole genome shotgun (WGS) entry which is preliminary data.</text>
</comment>
<organism evidence="2 3">
    <name type="scientific">Anaerobacillus alkalidiazotrophicus</name>
    <dbReference type="NCBI Taxonomy" id="472963"/>
    <lineage>
        <taxon>Bacteria</taxon>
        <taxon>Bacillati</taxon>
        <taxon>Bacillota</taxon>
        <taxon>Bacilli</taxon>
        <taxon>Bacillales</taxon>
        <taxon>Bacillaceae</taxon>
        <taxon>Anaerobacillus</taxon>
    </lineage>
</organism>
<evidence type="ECO:0000256" key="1">
    <source>
        <dbReference type="SAM" id="MobiDB-lite"/>
    </source>
</evidence>
<accession>A0A1S2MB99</accession>
<dbReference type="RefSeq" id="WP_071388608.1">
    <property type="nucleotide sequence ID" value="NZ_MLQS01000001.1"/>
</dbReference>
<keyword evidence="3" id="KW-1185">Reference proteome</keyword>
<dbReference type="OrthoDB" id="2679411at2"/>
<sequence length="351" mass="40494">MNDFVKISQGINELSKRDHITFVLHFGQMDRWVATDKDDETVIINSTNSTKINIGEVVKLSETLFMKWLKLNTYVDRSVSRKADFHIKNSIENVAKILGYSDRKGLYKVLKPLYEVGLIELTEGKLGTRNLIDIKVYPYPVYSDTTICNLVKCRLWNDRKSFGFLLSKAGIEAKKNKANTRAEYKSTQETENKSTQDDVNKSTQGLVNLSTQSPVDKSPHTNESIYLIDNNISNDSNHLINNLDDKVADSLEIFLNQEQVTDDERLMMIDRLIGFEFKSLNYESHQKYFLKILKSIRSIEKSKVQKPVVKKDKLPKCLSAPNQEDQLDDDTEFEEAKRLLEQRLQKLKSKK</sequence>
<reference evidence="2 3" key="1">
    <citation type="submission" date="2016-10" db="EMBL/GenBank/DDBJ databases">
        <title>Draft genome sequences of four alkaliphilic bacteria belonging to the Anaerobacillus genus.</title>
        <authorList>
            <person name="Bassil N.M."/>
            <person name="Lloyd J.R."/>
        </authorList>
    </citation>
    <scope>NUCLEOTIDE SEQUENCE [LARGE SCALE GENOMIC DNA]</scope>
    <source>
        <strain evidence="2 3">DSM 22531</strain>
    </source>
</reference>
<gene>
    <name evidence="2" type="ORF">BKP45_05005</name>
</gene>
<proteinExistence type="predicted"/>
<dbReference type="Proteomes" id="UP000180057">
    <property type="component" value="Unassembled WGS sequence"/>
</dbReference>
<dbReference type="AlphaFoldDB" id="A0A1S2MB99"/>
<dbReference type="EMBL" id="MLQS01000001">
    <property type="protein sequence ID" value="OIJ22038.1"/>
    <property type="molecule type" value="Genomic_DNA"/>
</dbReference>
<protein>
    <submittedName>
        <fullName evidence="2">Uncharacterized protein</fullName>
    </submittedName>
</protein>
<feature type="compositionally biased region" description="Basic and acidic residues" evidence="1">
    <location>
        <begin position="177"/>
        <end position="200"/>
    </location>
</feature>
<evidence type="ECO:0000313" key="3">
    <source>
        <dbReference type="Proteomes" id="UP000180057"/>
    </source>
</evidence>